<dbReference type="Proteomes" id="UP000018320">
    <property type="component" value="Unassembled WGS sequence"/>
</dbReference>
<reference evidence="2 3" key="2">
    <citation type="journal article" date="2013" name="Genome Biol. Evol.">
        <title>Genome sequencing of Giardia lamblia genotypes A2 and B isolates (DH and GS) and comparative analysis with the genomes of genotypes A1 and E (WB and Pig).</title>
        <authorList>
            <person name="Adam R.D."/>
            <person name="Dahlstrom E.W."/>
            <person name="Martens C.A."/>
            <person name="Bruno D.P."/>
            <person name="Barbian K.D."/>
            <person name="Ricklefs S.M."/>
            <person name="Hernandez M.M."/>
            <person name="Narla N.P."/>
            <person name="Patel R.B."/>
            <person name="Porcella S.F."/>
            <person name="Nash T.E."/>
        </authorList>
    </citation>
    <scope>NUCLEOTIDE SEQUENCE [LARGE SCALE GENOMIC DNA]</scope>
    <source>
        <strain evidence="2 3">DH</strain>
    </source>
</reference>
<dbReference type="VEuPathDB" id="GiardiaDB:GL50803_0028022"/>
<comment type="caution">
    <text evidence="2">The sequence shown here is derived from an EMBL/GenBank/DDBJ whole genome shotgun (WGS) entry which is preliminary data.</text>
</comment>
<gene>
    <name evidence="2" type="ORF">DHA2_151957</name>
</gene>
<dbReference type="EMBL" id="AHGT01000047">
    <property type="protein sequence ID" value="ESU36450.1"/>
    <property type="molecule type" value="Genomic_DNA"/>
</dbReference>
<protein>
    <submittedName>
        <fullName evidence="2">Uncharacterized protein</fullName>
    </submittedName>
</protein>
<organism evidence="2 3">
    <name type="scientific">Giardia intestinalis</name>
    <name type="common">Giardia lamblia</name>
    <dbReference type="NCBI Taxonomy" id="5741"/>
    <lineage>
        <taxon>Eukaryota</taxon>
        <taxon>Metamonada</taxon>
        <taxon>Diplomonadida</taxon>
        <taxon>Hexamitidae</taxon>
        <taxon>Giardiinae</taxon>
        <taxon>Giardia</taxon>
    </lineage>
</organism>
<proteinExistence type="predicted"/>
<name>V6THM9_GIAIN</name>
<feature type="region of interest" description="Disordered" evidence="1">
    <location>
        <begin position="1"/>
        <end position="22"/>
    </location>
</feature>
<dbReference type="AlphaFoldDB" id="V6THM9"/>
<dbReference type="VEuPathDB" id="GiardiaDB:QR46_3241"/>
<reference evidence="3" key="1">
    <citation type="submission" date="2012-02" db="EMBL/GenBank/DDBJ databases">
        <title>Genome sequencing of Giardia lamblia Genotypes A2 and B isolates (DH and GS) and comparative analysis with the genomes of Genotypes A1 and E (WB and Pig).</title>
        <authorList>
            <person name="Adam R."/>
            <person name="Dahlstrom E."/>
            <person name="Martens C."/>
            <person name="Bruno D."/>
            <person name="Barbian K."/>
            <person name="Porcella S.F."/>
            <person name="Nash T."/>
        </authorList>
    </citation>
    <scope>NUCLEOTIDE SEQUENCE</scope>
    <source>
        <strain evidence="3">DH</strain>
    </source>
</reference>
<evidence type="ECO:0000313" key="3">
    <source>
        <dbReference type="Proteomes" id="UP000018320"/>
    </source>
</evidence>
<sequence length="142" mass="16108">MRSVRQTCGMSTNPSRQGQKQQEAVIVCSDSLDFTDENNEAILKEMKRRRARRAAMAFCHCMNTDSHAKRGSSGIPLLIEPSGRTFKRGQMTYTSSQKRYLEHGDRRFVNKEDDVGSDIENEIPLALTSISDFSKSSWMLPD</sequence>
<accession>V6THM9</accession>
<dbReference type="VEuPathDB" id="GiardiaDB:DHA2_151957"/>
<evidence type="ECO:0000313" key="2">
    <source>
        <dbReference type="EMBL" id="ESU36450.1"/>
    </source>
</evidence>
<evidence type="ECO:0000256" key="1">
    <source>
        <dbReference type="SAM" id="MobiDB-lite"/>
    </source>
</evidence>